<evidence type="ECO:0000313" key="6">
    <source>
        <dbReference type="EMBL" id="TDQ39996.1"/>
    </source>
</evidence>
<proteinExistence type="inferred from homology"/>
<keyword evidence="1" id="KW-0547">Nucleotide-binding</keyword>
<dbReference type="PIRSF" id="PIRSF002849">
    <property type="entry name" value="AAA_ATPase_chaperone_MoxR_prd"/>
    <property type="match status" value="1"/>
</dbReference>
<dbReference type="GO" id="GO:0016887">
    <property type="term" value="F:ATP hydrolysis activity"/>
    <property type="evidence" value="ECO:0007669"/>
    <property type="project" value="InterPro"/>
</dbReference>
<keyword evidence="7" id="KW-1185">Reference proteome</keyword>
<dbReference type="CDD" id="cd00009">
    <property type="entry name" value="AAA"/>
    <property type="match status" value="1"/>
</dbReference>
<evidence type="ECO:0000256" key="2">
    <source>
        <dbReference type="ARBA" id="ARBA00022840"/>
    </source>
</evidence>
<dbReference type="Pfam" id="PF17863">
    <property type="entry name" value="AAA_lid_2"/>
    <property type="match status" value="1"/>
</dbReference>
<gene>
    <name evidence="6" type="ORF">DFQ45_101128</name>
</gene>
<dbReference type="RefSeq" id="WP_407071185.1">
    <property type="nucleotide sequence ID" value="NZ_LNJZ01000007.1"/>
</dbReference>
<evidence type="ECO:0000259" key="4">
    <source>
        <dbReference type="Pfam" id="PF07726"/>
    </source>
</evidence>
<evidence type="ECO:0000313" key="7">
    <source>
        <dbReference type="Proteomes" id="UP000294575"/>
    </source>
</evidence>
<dbReference type="PANTHER" id="PTHR42759:SF5">
    <property type="entry name" value="METHANOL DEHYDROGENASE REGULATOR"/>
    <property type="match status" value="1"/>
</dbReference>
<name>A0A4R6U2V7_9GAMM</name>
<reference evidence="6 7" key="1">
    <citation type="submission" date="2019-03" db="EMBL/GenBank/DDBJ databases">
        <title>Genomic Encyclopedia of Type Strains, Phase IV (KMG-IV): sequencing the most valuable type-strain genomes for metagenomic binning, comparative biology and taxonomic classification.</title>
        <authorList>
            <person name="Goeker M."/>
        </authorList>
    </citation>
    <scope>NUCLEOTIDE SEQUENCE [LARGE SCALE GENOMIC DNA]</scope>
    <source>
        <strain evidence="6 7">DSM 28679</strain>
    </source>
</reference>
<evidence type="ECO:0000256" key="3">
    <source>
        <dbReference type="ARBA" id="ARBA00061607"/>
    </source>
</evidence>
<dbReference type="PANTHER" id="PTHR42759">
    <property type="entry name" value="MOXR FAMILY PROTEIN"/>
    <property type="match status" value="1"/>
</dbReference>
<dbReference type="SUPFAM" id="SSF52540">
    <property type="entry name" value="P-loop containing nucleoside triphosphate hydrolases"/>
    <property type="match status" value="1"/>
</dbReference>
<evidence type="ECO:0000259" key="5">
    <source>
        <dbReference type="Pfam" id="PF17863"/>
    </source>
</evidence>
<organism evidence="6 7">
    <name type="scientific">Thiopseudomonas denitrificans</name>
    <dbReference type="NCBI Taxonomy" id="1501432"/>
    <lineage>
        <taxon>Bacteria</taxon>
        <taxon>Pseudomonadati</taxon>
        <taxon>Pseudomonadota</taxon>
        <taxon>Gammaproteobacteria</taxon>
        <taxon>Pseudomonadales</taxon>
        <taxon>Pseudomonadaceae</taxon>
        <taxon>Thiopseudomonas</taxon>
    </lineage>
</organism>
<dbReference type="AlphaFoldDB" id="A0A4R6U2V7"/>
<dbReference type="FunFam" id="3.40.50.300:FF:000640">
    <property type="entry name" value="MoxR family ATPase"/>
    <property type="match status" value="1"/>
</dbReference>
<sequence length="307" mass="32954">MALQQLEKALAAVNQVVLGKETAVRMALACLLARGHLLLEDLPGMGKTTLSHALARVLGLQYQRIQFTSDLLPGDILGTTVFERDSSSFVFHPGPVFTELLLADEINRATPKSQSALLEAMEERQVTIEGTSHRLPEPFFVIATQNPVSQGGTFSLPESQLDRFLMRLSLGYPDSRAEHALLGGSGGRNQAISPEALLDKQQLLAAQQQVATVRASDALIAYVLRLAEASRNHPQLGYGLSPRGSLALLAAARAWAFLAGRDYVIPEDIQALAPAVISHRLGHAQGASHGRSADAIVHDLLDTVPAL</sequence>
<feature type="domain" description="ATPase AAA-3" evidence="4">
    <location>
        <begin position="36"/>
        <end position="166"/>
    </location>
</feature>
<dbReference type="InterPro" id="IPR027417">
    <property type="entry name" value="P-loop_NTPase"/>
</dbReference>
<comment type="similarity">
    <text evidence="3">Belongs to the MoxR family.</text>
</comment>
<dbReference type="InterPro" id="IPR011703">
    <property type="entry name" value="ATPase_AAA-3"/>
</dbReference>
<keyword evidence="2" id="KW-0067">ATP-binding</keyword>
<protein>
    <submittedName>
        <fullName evidence="6">MoxR-like ATPase</fullName>
    </submittedName>
</protein>
<dbReference type="InterPro" id="IPR050764">
    <property type="entry name" value="CbbQ/NirQ/NorQ/GpvN"/>
</dbReference>
<dbReference type="Proteomes" id="UP000294575">
    <property type="component" value="Unassembled WGS sequence"/>
</dbReference>
<accession>A0A4R6U2V7</accession>
<dbReference type="EMBL" id="SNYK01000001">
    <property type="protein sequence ID" value="TDQ39996.1"/>
    <property type="molecule type" value="Genomic_DNA"/>
</dbReference>
<feature type="domain" description="ChlI/MoxR AAA lid" evidence="5">
    <location>
        <begin position="229"/>
        <end position="299"/>
    </location>
</feature>
<evidence type="ECO:0000256" key="1">
    <source>
        <dbReference type="ARBA" id="ARBA00022741"/>
    </source>
</evidence>
<comment type="caution">
    <text evidence="6">The sequence shown here is derived from an EMBL/GenBank/DDBJ whole genome shotgun (WGS) entry which is preliminary data.</text>
</comment>
<dbReference type="InterPro" id="IPR041628">
    <property type="entry name" value="ChlI/MoxR_AAA_lid"/>
</dbReference>
<dbReference type="Gene3D" id="3.40.50.300">
    <property type="entry name" value="P-loop containing nucleotide triphosphate hydrolases"/>
    <property type="match status" value="1"/>
</dbReference>
<dbReference type="Pfam" id="PF07726">
    <property type="entry name" value="AAA_3"/>
    <property type="match status" value="1"/>
</dbReference>
<dbReference type="GO" id="GO:0005524">
    <property type="term" value="F:ATP binding"/>
    <property type="evidence" value="ECO:0007669"/>
    <property type="project" value="UniProtKB-KW"/>
</dbReference>
<dbReference type="Gene3D" id="1.10.8.80">
    <property type="entry name" value="Magnesium chelatase subunit I, C-Terminal domain"/>
    <property type="match status" value="1"/>
</dbReference>